<dbReference type="GO" id="GO:0090313">
    <property type="term" value="P:regulation of protein targeting to membrane"/>
    <property type="evidence" value="ECO:0007669"/>
    <property type="project" value="TreeGrafter"/>
</dbReference>
<dbReference type="Proteomes" id="UP000001844">
    <property type="component" value="Chromosome"/>
</dbReference>
<dbReference type="InterPro" id="IPR008023">
    <property type="entry name" value="DUF748"/>
</dbReference>
<name>D5BYI1_NITHN</name>
<reference evidence="3" key="1">
    <citation type="submission" date="2010-04" db="EMBL/GenBank/DDBJ databases">
        <title>Complete genome sequence of Nitrosococcus halophilus Nc4, a salt-adapted, aerobic obligate ammonia-oxidizing sulfur purple bacterium.</title>
        <authorList>
            <consortium name="US DOE Joint Genome Institute"/>
            <person name="Campbell M.A."/>
            <person name="Malfatti S.A."/>
            <person name="Chain P.S.G."/>
            <person name="Heidelberg J.F."/>
            <person name="Ward B.B."/>
            <person name="Klotz M.G."/>
        </authorList>
    </citation>
    <scope>NUCLEOTIDE SEQUENCE [LARGE SCALE GENOMIC DNA]</scope>
    <source>
        <strain evidence="3">Nc4</strain>
    </source>
</reference>
<proteinExistence type="predicted"/>
<keyword evidence="3" id="KW-1185">Reference proteome</keyword>
<dbReference type="HOGENOM" id="CLU_005680_0_0_6"/>
<dbReference type="Gene3D" id="3.30.1330.60">
    <property type="entry name" value="OmpA-like domain"/>
    <property type="match status" value="1"/>
</dbReference>
<dbReference type="EMBL" id="CP001798">
    <property type="protein sequence ID" value="ADE15969.1"/>
    <property type="molecule type" value="Genomic_DNA"/>
</dbReference>
<gene>
    <name evidence="2" type="ordered locus">Nhal_2907</name>
</gene>
<keyword evidence="1" id="KW-1133">Transmembrane helix</keyword>
<evidence type="ECO:0008006" key="4">
    <source>
        <dbReference type="Google" id="ProtNLM"/>
    </source>
</evidence>
<dbReference type="PANTHER" id="PTHR30441">
    <property type="entry name" value="DUF748 DOMAIN-CONTAINING PROTEIN"/>
    <property type="match status" value="1"/>
</dbReference>
<dbReference type="OrthoDB" id="9757969at2"/>
<evidence type="ECO:0000313" key="2">
    <source>
        <dbReference type="EMBL" id="ADE15969.1"/>
    </source>
</evidence>
<dbReference type="InterPro" id="IPR036737">
    <property type="entry name" value="OmpA-like_sf"/>
</dbReference>
<evidence type="ECO:0000313" key="3">
    <source>
        <dbReference type="Proteomes" id="UP000001844"/>
    </source>
</evidence>
<keyword evidence="1" id="KW-0812">Transmembrane</keyword>
<evidence type="ECO:0000256" key="1">
    <source>
        <dbReference type="SAM" id="Phobius"/>
    </source>
</evidence>
<feature type="transmembrane region" description="Helical" evidence="1">
    <location>
        <begin position="26"/>
        <end position="48"/>
    </location>
</feature>
<protein>
    <recommendedName>
        <fullName evidence="4">DUF748 domain-containing protein</fullName>
    </recommendedName>
</protein>
<dbReference type="GO" id="GO:0005886">
    <property type="term" value="C:plasma membrane"/>
    <property type="evidence" value="ECO:0007669"/>
    <property type="project" value="TreeGrafter"/>
</dbReference>
<keyword evidence="1" id="KW-0472">Membrane</keyword>
<dbReference type="AlphaFoldDB" id="D5BYI1"/>
<sequence>MPEPPHHTRAGNLPAWIRRPWVRNSAIGVFLVFLLYTLAGFFLAPYLVEKQLVHYLKAELGAEASVEQVIINPYALTLTVNNFSLRQPGEPKLFSFKQFHANFELLSVFHKAWTFQEIRLTNPYLKLQISKSGQLNLVELLPPAETPAPKERKGWVPLISNQIIISEGEAYFVDRSQPTPFEKYLESIDVDLRKFNTLPEHRESYSFEAVTKMGETLRWKGEITLNPLHSKGYFELMGGKARTPWRYLQDQVAFEITSGRIDASMDYMLDSREAPLQVTLNNATATLSQLGLKADKGDREIFTVPKLKISGGQLRWPEKIIGIEQIYMAGTNLRAWLNEQGVLNWQQLLNKKTTEEKASTVNSPAGNWQGAIKNIIIENVSANFQDRTIEPPVTVDISDLALQLTDISSVPGLASDFNLKFTINEQGLFSAYGNLTALSPTIDANIHLTSLSLLPFQPYVSRFLKMEMNSGHLEAKGNIEYAQNNGTPDFKFNGHLALQQFSAEDSLIDERFVAWDALKANQMLIELFPPRIQIADIEIDAPYGKVVINENQKINVKEMLKPLKEKNDTQPPSNSASLPIVIDSIRIKEASVNFADRSLPSEFSTSIHSLQGDIQNLSSATQEGANVSLEGNMEPYGMARMIGKVNFFALSRATEFNAFFRNIALTALTPYAVKFMGYTIEGGKLSLNFDYQIKEGQLKGENEILLENLDLGRKVESPEAIEAPIKLAIALLENPQGIIDVHLPIDGNLNNPQFSYGHLVSKVLVGFIGEVISSPFRFLAGLVGAEELDLEFVEFKPGSSKLLPPAQEKLLQLAEALKKRPELRLQIQGRYDPITDANFLKKEKFEEILSTQLKQEKSTFGEKEVTLIRQKVLEQLYLEQFSIEALNKKRARYGLQPIEAGTPRTRAGPSAEAISPYLAVEAPPYRKALQEQLIEAQTVSEKQFQQLGQARAVAIKKNLVKQGGIKEGRTETLQVEAVQTPGQEFIHCQLDLS</sequence>
<dbReference type="eggNOG" id="COG2982">
    <property type="taxonomic scope" value="Bacteria"/>
</dbReference>
<organism evidence="2 3">
    <name type="scientific">Nitrosococcus halophilus (strain Nc4)</name>
    <dbReference type="NCBI Taxonomy" id="472759"/>
    <lineage>
        <taxon>Bacteria</taxon>
        <taxon>Pseudomonadati</taxon>
        <taxon>Pseudomonadota</taxon>
        <taxon>Gammaproteobacteria</taxon>
        <taxon>Chromatiales</taxon>
        <taxon>Chromatiaceae</taxon>
        <taxon>Nitrosococcus</taxon>
    </lineage>
</organism>
<dbReference type="Pfam" id="PF05359">
    <property type="entry name" value="DUF748"/>
    <property type="match status" value="1"/>
</dbReference>
<dbReference type="InterPro" id="IPR052894">
    <property type="entry name" value="AsmA-related"/>
</dbReference>
<dbReference type="KEGG" id="nhl:Nhal_2907"/>
<dbReference type="PANTHER" id="PTHR30441:SF8">
    <property type="entry name" value="DUF748 DOMAIN-CONTAINING PROTEIN"/>
    <property type="match status" value="1"/>
</dbReference>
<dbReference type="STRING" id="472759.Nhal_2907"/>
<accession>D5BYI1</accession>